<dbReference type="Proteomes" id="UP001589562">
    <property type="component" value="Unassembled WGS sequence"/>
</dbReference>
<dbReference type="RefSeq" id="WP_379680082.1">
    <property type="nucleotide sequence ID" value="NZ_JBHMFE010000011.1"/>
</dbReference>
<dbReference type="InterPro" id="IPR053182">
    <property type="entry name" value="YobU-like_regulator"/>
</dbReference>
<evidence type="ECO:0000313" key="2">
    <source>
        <dbReference type="EMBL" id="MFB9108445.1"/>
    </source>
</evidence>
<feature type="domain" description="AraC effector-binding" evidence="1">
    <location>
        <begin position="1"/>
        <end position="157"/>
    </location>
</feature>
<dbReference type="InterPro" id="IPR010499">
    <property type="entry name" value="AraC_E-bd"/>
</dbReference>
<dbReference type="Gene3D" id="3.20.80.10">
    <property type="entry name" value="Regulatory factor, effector binding domain"/>
    <property type="match status" value="1"/>
</dbReference>
<keyword evidence="3" id="KW-1185">Reference proteome</keyword>
<comment type="caution">
    <text evidence="2">The sequence shown here is derived from an EMBL/GenBank/DDBJ whole genome shotgun (WGS) entry which is preliminary data.</text>
</comment>
<name>A0ABV5H974_9FLAO</name>
<dbReference type="Pfam" id="PF06445">
    <property type="entry name" value="GyrI-like"/>
    <property type="match status" value="1"/>
</dbReference>
<dbReference type="InterPro" id="IPR011256">
    <property type="entry name" value="Reg_factor_effector_dom_sf"/>
</dbReference>
<reference evidence="2 3" key="1">
    <citation type="submission" date="2024-09" db="EMBL/GenBank/DDBJ databases">
        <authorList>
            <person name="Sun Q."/>
            <person name="Mori K."/>
        </authorList>
    </citation>
    <scope>NUCLEOTIDE SEQUENCE [LARGE SCALE GENOMIC DNA]</scope>
    <source>
        <strain evidence="2 3">CECT 8365</strain>
    </source>
</reference>
<gene>
    <name evidence="2" type="ORF">ACFFVK_07635</name>
</gene>
<accession>A0ABV5H974</accession>
<evidence type="ECO:0000313" key="3">
    <source>
        <dbReference type="Proteomes" id="UP001589562"/>
    </source>
</evidence>
<evidence type="ECO:0000259" key="1">
    <source>
        <dbReference type="SMART" id="SM00871"/>
    </source>
</evidence>
<proteinExistence type="predicted"/>
<organism evidence="2 3">
    <name type="scientific">Flavobacterium gyeonganense</name>
    <dbReference type="NCBI Taxonomy" id="1310418"/>
    <lineage>
        <taxon>Bacteria</taxon>
        <taxon>Pseudomonadati</taxon>
        <taxon>Bacteroidota</taxon>
        <taxon>Flavobacteriia</taxon>
        <taxon>Flavobacteriales</taxon>
        <taxon>Flavobacteriaceae</taxon>
        <taxon>Flavobacterium</taxon>
    </lineage>
</organism>
<dbReference type="PANTHER" id="PTHR36444:SF2">
    <property type="entry name" value="TRANSCRIPTIONAL REGULATOR PROTEIN YOBU-RELATED"/>
    <property type="match status" value="1"/>
</dbReference>
<dbReference type="InterPro" id="IPR029442">
    <property type="entry name" value="GyrI-like"/>
</dbReference>
<dbReference type="SUPFAM" id="SSF55136">
    <property type="entry name" value="Probable bacterial effector-binding domain"/>
    <property type="match status" value="1"/>
</dbReference>
<protein>
    <submittedName>
        <fullName evidence="2">GyrI-like domain-containing protein</fullName>
    </submittedName>
</protein>
<dbReference type="PANTHER" id="PTHR36444">
    <property type="entry name" value="TRANSCRIPTIONAL REGULATOR PROTEIN YOBU-RELATED"/>
    <property type="match status" value="1"/>
</dbReference>
<sequence>MNSRIETLTGKKLIGKHITMSFVENKTFQLWGSFMPERKKIRNPIDSNLYSLEVFPEGYFNNFNPKNTFEKWAAVEVSDLNEIPAGMESLLVPDGLYAVFIHKGPSTEAEKSYRFIFTEWLPDSKYFVDDRPHFAVMTENYKKDDVDSEEEIWIPVKNKV</sequence>
<dbReference type="SMART" id="SM00871">
    <property type="entry name" value="AraC_E_bind"/>
    <property type="match status" value="1"/>
</dbReference>
<dbReference type="EMBL" id="JBHMFE010000011">
    <property type="protein sequence ID" value="MFB9108445.1"/>
    <property type="molecule type" value="Genomic_DNA"/>
</dbReference>